<dbReference type="SUPFAM" id="SSF54523">
    <property type="entry name" value="Pili subunits"/>
    <property type="match status" value="1"/>
</dbReference>
<dbReference type="AlphaFoldDB" id="A0A402D0J8"/>
<reference evidence="1 2" key="1">
    <citation type="journal article" date="2019" name="Int. J. Syst. Evol. Microbiol.">
        <title>Capsulimonas corticalis gen. nov., sp. nov., an aerobic capsulated bacterium, of a novel bacterial order, Capsulimonadales ord. nov., of the class Armatimonadia of the phylum Armatimonadetes.</title>
        <authorList>
            <person name="Li J."/>
            <person name="Kudo C."/>
            <person name="Tonouchi A."/>
        </authorList>
    </citation>
    <scope>NUCLEOTIDE SEQUENCE [LARGE SCALE GENOMIC DNA]</scope>
    <source>
        <strain evidence="1 2">AX-7</strain>
    </source>
</reference>
<dbReference type="Pfam" id="PF07596">
    <property type="entry name" value="SBP_bac_10"/>
    <property type="match status" value="1"/>
</dbReference>
<proteinExistence type="predicted"/>
<name>A0A402D0J8_9BACT</name>
<evidence type="ECO:0000313" key="2">
    <source>
        <dbReference type="Proteomes" id="UP000287394"/>
    </source>
</evidence>
<dbReference type="PANTHER" id="PTHR30093:SF2">
    <property type="entry name" value="TYPE II SECRETION SYSTEM PROTEIN H"/>
    <property type="match status" value="1"/>
</dbReference>
<dbReference type="RefSeq" id="WP_119323041.1">
    <property type="nucleotide sequence ID" value="NZ_AP025739.1"/>
</dbReference>
<sequence>MKNRRSFGFTLIELLVVIAIIAILAAILFPVFAQAREKARQITCVSNQKQIGIAILQYTQDYEETLPPSNYNDPLQPASPSTWMFIIDAYVKAGYPHAAAATGSSVASVFTCPDYAATAVAANATPAHSYAANANIMPAWITGTGQTAATNPPLTLATLRAPAQVVLIGEAAGGSRIFTYGDDVNTSSVIPGQTAAVFGSTQAIYLRARLRHSGGSNYLFGDGHVKWFHGPGASFTPTGSTWYPVVPVTATSNIVWKQSSYPNAGGWFIEDPTQG</sequence>
<keyword evidence="2" id="KW-1185">Reference proteome</keyword>
<dbReference type="InterPro" id="IPR027558">
    <property type="entry name" value="Pre_pil_HX9DG_C"/>
</dbReference>
<dbReference type="Gene3D" id="3.30.700.10">
    <property type="entry name" value="Glycoprotein, Type 4 Pilin"/>
    <property type="match status" value="1"/>
</dbReference>
<organism evidence="1 2">
    <name type="scientific">Capsulimonas corticalis</name>
    <dbReference type="NCBI Taxonomy" id="2219043"/>
    <lineage>
        <taxon>Bacteria</taxon>
        <taxon>Bacillati</taxon>
        <taxon>Armatimonadota</taxon>
        <taxon>Armatimonadia</taxon>
        <taxon>Capsulimonadales</taxon>
        <taxon>Capsulimonadaceae</taxon>
        <taxon>Capsulimonas</taxon>
    </lineage>
</organism>
<dbReference type="PANTHER" id="PTHR30093">
    <property type="entry name" value="GENERAL SECRETION PATHWAY PROTEIN G"/>
    <property type="match status" value="1"/>
</dbReference>
<dbReference type="Proteomes" id="UP000287394">
    <property type="component" value="Chromosome"/>
</dbReference>
<dbReference type="EMBL" id="AP025739">
    <property type="protein sequence ID" value="BDI33628.1"/>
    <property type="molecule type" value="Genomic_DNA"/>
</dbReference>
<dbReference type="NCBIfam" id="TIGR04294">
    <property type="entry name" value="pre_pil_HX9DG"/>
    <property type="match status" value="1"/>
</dbReference>
<accession>A0A402D0J8</accession>
<dbReference type="InterPro" id="IPR045584">
    <property type="entry name" value="Pilin-like"/>
</dbReference>
<dbReference type="Pfam" id="PF07963">
    <property type="entry name" value="N_methyl"/>
    <property type="match status" value="1"/>
</dbReference>
<dbReference type="InterPro" id="IPR012902">
    <property type="entry name" value="N_methyl_site"/>
</dbReference>
<dbReference type="InterPro" id="IPR011453">
    <property type="entry name" value="DUF1559"/>
</dbReference>
<protein>
    <submittedName>
        <fullName evidence="1">Uncharacterized protein</fullName>
    </submittedName>
</protein>
<dbReference type="NCBIfam" id="TIGR02532">
    <property type="entry name" value="IV_pilin_GFxxxE"/>
    <property type="match status" value="1"/>
</dbReference>
<dbReference type="KEGG" id="ccot:CCAX7_56790"/>
<evidence type="ECO:0000313" key="1">
    <source>
        <dbReference type="EMBL" id="BDI33628.1"/>
    </source>
</evidence>
<gene>
    <name evidence="1" type="ORF">CCAX7_56790</name>
</gene>